<dbReference type="EMBL" id="CP063078">
    <property type="protein sequence ID" value="QOQ87801.1"/>
    <property type="molecule type" value="Genomic_DNA"/>
</dbReference>
<reference evidence="7 8" key="1">
    <citation type="submission" date="2020-10" db="EMBL/GenBank/DDBJ databases">
        <title>Campylobacter and Helicobacter PacBio genomes.</title>
        <authorList>
            <person name="Lane C."/>
        </authorList>
    </citation>
    <scope>NUCLEOTIDE SEQUENCE [LARGE SCALE GENOMIC DNA]</scope>
    <source>
        <strain evidence="7 8">2016D-0077</strain>
    </source>
</reference>
<keyword evidence="3 5" id="KW-0874">Quinone</keyword>
<dbReference type="InterPro" id="IPR010218">
    <property type="entry name" value="NADH_DH_suC"/>
</dbReference>
<dbReference type="HAMAP" id="MF_01357">
    <property type="entry name" value="NDH1_NuoC"/>
    <property type="match status" value="1"/>
</dbReference>
<keyword evidence="3" id="KW-1003">Cell membrane</keyword>
<dbReference type="Pfam" id="PF00329">
    <property type="entry name" value="Complex1_30kDa"/>
    <property type="match status" value="1"/>
</dbReference>
<dbReference type="InterPro" id="IPR020396">
    <property type="entry name" value="NADH_UbQ_OxRdtase_CS"/>
</dbReference>
<dbReference type="InterPro" id="IPR037232">
    <property type="entry name" value="NADH_quin_OxRdtase_su_C/D-like"/>
</dbReference>
<dbReference type="PANTHER" id="PTHR10884:SF14">
    <property type="entry name" value="NADH DEHYDROGENASE [UBIQUINONE] IRON-SULFUR PROTEIN 3, MITOCHONDRIAL"/>
    <property type="match status" value="1"/>
</dbReference>
<organism evidence="7 8">
    <name type="scientific">Campylobacter corcagiensis</name>
    <dbReference type="NCBI Taxonomy" id="1448857"/>
    <lineage>
        <taxon>Bacteria</taxon>
        <taxon>Pseudomonadati</taxon>
        <taxon>Campylobacterota</taxon>
        <taxon>Epsilonproteobacteria</taxon>
        <taxon>Campylobacterales</taxon>
        <taxon>Campylobacteraceae</taxon>
        <taxon>Campylobacter</taxon>
    </lineage>
</organism>
<evidence type="ECO:0000259" key="6">
    <source>
        <dbReference type="Pfam" id="PF00329"/>
    </source>
</evidence>
<dbReference type="GO" id="GO:0005886">
    <property type="term" value="C:plasma membrane"/>
    <property type="evidence" value="ECO:0007669"/>
    <property type="project" value="UniProtKB-SubCell"/>
</dbReference>
<evidence type="ECO:0000313" key="7">
    <source>
        <dbReference type="EMBL" id="QOQ87801.1"/>
    </source>
</evidence>
<keyword evidence="8" id="KW-1185">Reference proteome</keyword>
<gene>
    <name evidence="3" type="primary">nuoC</name>
    <name evidence="7" type="ORF">IMC76_03045</name>
</gene>
<evidence type="ECO:0000256" key="5">
    <source>
        <dbReference type="RuleBase" id="RU003582"/>
    </source>
</evidence>
<dbReference type="Proteomes" id="UP000594749">
    <property type="component" value="Chromosome"/>
</dbReference>
<evidence type="ECO:0000256" key="4">
    <source>
        <dbReference type="RuleBase" id="RU003456"/>
    </source>
</evidence>
<dbReference type="NCBIfam" id="NF006304">
    <property type="entry name" value="PRK08491.1"/>
    <property type="match status" value="1"/>
</dbReference>
<keyword evidence="3" id="KW-0830">Ubiquinone</keyword>
<evidence type="ECO:0000313" key="8">
    <source>
        <dbReference type="Proteomes" id="UP000594749"/>
    </source>
</evidence>
<dbReference type="GO" id="GO:0008137">
    <property type="term" value="F:NADH dehydrogenase (ubiquinone) activity"/>
    <property type="evidence" value="ECO:0007669"/>
    <property type="project" value="InterPro"/>
</dbReference>
<keyword evidence="3 4" id="KW-1278">Translocase</keyword>
<comment type="similarity">
    <text evidence="1 3 4">Belongs to the complex I 30 kDa subunit family.</text>
</comment>
<dbReference type="PROSITE" id="PS00542">
    <property type="entry name" value="COMPLEX1_30K"/>
    <property type="match status" value="1"/>
</dbReference>
<dbReference type="PANTHER" id="PTHR10884">
    <property type="entry name" value="NADH DEHYDROGENASE UBIQUINONE IRON-SULFUR PROTEIN 3"/>
    <property type="match status" value="1"/>
</dbReference>
<proteinExistence type="inferred from homology"/>
<keyword evidence="3 4" id="KW-0520">NAD</keyword>
<name>A0A7M1LHJ8_9BACT</name>
<dbReference type="GO" id="GO:0048038">
    <property type="term" value="F:quinone binding"/>
    <property type="evidence" value="ECO:0007669"/>
    <property type="project" value="UniProtKB-KW"/>
</dbReference>
<feature type="domain" description="NADH:ubiquinone oxidoreductase 30kDa subunit" evidence="6">
    <location>
        <begin position="61"/>
        <end position="177"/>
    </location>
</feature>
<keyword evidence="2 3" id="KW-0813">Transport</keyword>
<dbReference type="InterPro" id="IPR001268">
    <property type="entry name" value="NADH_UbQ_OxRdtase_30kDa_su"/>
</dbReference>
<dbReference type="EC" id="7.1.1.-" evidence="3"/>
<dbReference type="Gene3D" id="3.30.460.80">
    <property type="entry name" value="NADH:ubiquinone oxidoreductase, 30kDa subunit"/>
    <property type="match status" value="1"/>
</dbReference>
<comment type="subcellular location">
    <subcellularLocation>
        <location evidence="3">Cell membrane</location>
        <topology evidence="3">Peripheral membrane protein</topology>
        <orientation evidence="3">Cytoplasmic side</orientation>
    </subcellularLocation>
</comment>
<protein>
    <recommendedName>
        <fullName evidence="3">NADH-quinone oxidoreductase subunit C</fullName>
        <ecNumber evidence="3">7.1.1.-</ecNumber>
    </recommendedName>
    <alternativeName>
        <fullName evidence="3">NADH dehydrogenase I subunit C</fullName>
    </alternativeName>
    <alternativeName>
        <fullName evidence="3">NDH-1 subunit C</fullName>
    </alternativeName>
</protein>
<keyword evidence="7" id="KW-0560">Oxidoreductase</keyword>
<evidence type="ECO:0000256" key="3">
    <source>
        <dbReference type="HAMAP-Rule" id="MF_01357"/>
    </source>
</evidence>
<dbReference type="AlphaFoldDB" id="A0A7M1LHJ8"/>
<evidence type="ECO:0000256" key="2">
    <source>
        <dbReference type="ARBA" id="ARBA00022448"/>
    </source>
</evidence>
<accession>A0A7M1LHJ8</accession>
<dbReference type="NCBIfam" id="TIGR01961">
    <property type="entry name" value="NuoC_fam"/>
    <property type="match status" value="1"/>
</dbReference>
<sequence length="263" mass="31483">MRDKFIKDRSLKNYYDDRFFVVKDSKKLEVEGSEFEAEILALKDAQILNSYIEFNTLVVFINKEQNLKALKALKEFGYECLSELSGVDFESDKGGIEVFYQLLSIEHKRRVRVKCFVKDGDFLESVCELYKSARWAERELYDMLGVLIKNHPNLKRILMPDDWYGHPLRKSYPLQGDERAKWYEIDKIFGREYRDEFGEENRDSSFVDSKDTFNFSRLYHETYYGEERPDKAYLQEYQEEGGVALVKHLKRDKFKNIKRQERK</sequence>
<comment type="function">
    <text evidence="3">NDH-1 shuttles electrons from NADH, via FMN and iron-sulfur (Fe-S) centers, to quinones in the respiratory chain. The immediate electron acceptor for the enzyme in this species is believed to be ubiquinone. Couples the redox reaction to proton translocation (for every two electrons transferred, four hydrogen ions are translocated across the cytoplasmic membrane), and thus conserves the redox energy in a proton gradient.</text>
</comment>
<keyword evidence="3" id="KW-0472">Membrane</keyword>
<dbReference type="OrthoDB" id="9803286at2"/>
<evidence type="ECO:0000256" key="1">
    <source>
        <dbReference type="ARBA" id="ARBA00007569"/>
    </source>
</evidence>
<comment type="catalytic activity">
    <reaction evidence="3 5">
        <text>a quinone + NADH + 5 H(+)(in) = a quinol + NAD(+) + 4 H(+)(out)</text>
        <dbReference type="Rhea" id="RHEA:57888"/>
        <dbReference type="ChEBI" id="CHEBI:15378"/>
        <dbReference type="ChEBI" id="CHEBI:24646"/>
        <dbReference type="ChEBI" id="CHEBI:57540"/>
        <dbReference type="ChEBI" id="CHEBI:57945"/>
        <dbReference type="ChEBI" id="CHEBI:132124"/>
    </reaction>
</comment>
<dbReference type="RefSeq" id="WP_025802397.1">
    <property type="nucleotide sequence ID" value="NZ_CP053842.1"/>
</dbReference>
<dbReference type="GO" id="GO:0050136">
    <property type="term" value="F:NADH dehydrogenase (quinone) (non-electrogenic) activity"/>
    <property type="evidence" value="ECO:0007669"/>
    <property type="project" value="UniProtKB-UniRule"/>
</dbReference>
<dbReference type="SUPFAM" id="SSF143243">
    <property type="entry name" value="Nqo5-like"/>
    <property type="match status" value="1"/>
</dbReference>
<comment type="subunit">
    <text evidence="3">NDH-1 is composed of 14 different subunits. Subunits NuoB, C, D, E, F, and G constitute the peripheral sector of the complex.</text>
</comment>